<reference evidence="2" key="1">
    <citation type="journal article" date="2022" name="Mol. Ecol. Resour.">
        <title>The genomes of chicory, endive, great burdock and yacon provide insights into Asteraceae palaeo-polyploidization history and plant inulin production.</title>
        <authorList>
            <person name="Fan W."/>
            <person name="Wang S."/>
            <person name="Wang H."/>
            <person name="Wang A."/>
            <person name="Jiang F."/>
            <person name="Liu H."/>
            <person name="Zhao H."/>
            <person name="Xu D."/>
            <person name="Zhang Y."/>
        </authorList>
    </citation>
    <scope>NUCLEOTIDE SEQUENCE [LARGE SCALE GENOMIC DNA]</scope>
    <source>
        <strain evidence="2">cv. Yunnan</strain>
    </source>
</reference>
<dbReference type="Proteomes" id="UP001056120">
    <property type="component" value="Linkage Group LG08"/>
</dbReference>
<evidence type="ECO:0000313" key="1">
    <source>
        <dbReference type="EMBL" id="KAI3808933.1"/>
    </source>
</evidence>
<gene>
    <name evidence="1" type="ORF">L1987_24896</name>
</gene>
<dbReference type="EMBL" id="CM042025">
    <property type="protein sequence ID" value="KAI3808933.1"/>
    <property type="molecule type" value="Genomic_DNA"/>
</dbReference>
<accession>A0ACB9IMM5</accession>
<proteinExistence type="predicted"/>
<sequence>MSYEQSAQLHAPTFSAVGWGVIAETLKRTQEELNAWCREANEQYEKNIRAILARIGSHHPKNLERFVYDWEGNVIGSKTTSDAVILETPELEPIMDEVQVTVTEGAAQVPHPGNTGRRRNQGEVTESSGDNEYSVASLDCGPEPIEDDFFTDDEAKIEESSNDTTGDGPAQSSNALDTLRLFFENNAMQDLESEDECSEEGLTEMFEMDDSSGPLDESKDEVTEEEQVPS</sequence>
<organism evidence="1 2">
    <name type="scientific">Smallanthus sonchifolius</name>
    <dbReference type="NCBI Taxonomy" id="185202"/>
    <lineage>
        <taxon>Eukaryota</taxon>
        <taxon>Viridiplantae</taxon>
        <taxon>Streptophyta</taxon>
        <taxon>Embryophyta</taxon>
        <taxon>Tracheophyta</taxon>
        <taxon>Spermatophyta</taxon>
        <taxon>Magnoliopsida</taxon>
        <taxon>eudicotyledons</taxon>
        <taxon>Gunneridae</taxon>
        <taxon>Pentapetalae</taxon>
        <taxon>asterids</taxon>
        <taxon>campanulids</taxon>
        <taxon>Asterales</taxon>
        <taxon>Asteraceae</taxon>
        <taxon>Asteroideae</taxon>
        <taxon>Heliantheae alliance</taxon>
        <taxon>Millerieae</taxon>
        <taxon>Smallanthus</taxon>
    </lineage>
</organism>
<name>A0ACB9IMM5_9ASTR</name>
<comment type="caution">
    <text evidence="1">The sequence shown here is derived from an EMBL/GenBank/DDBJ whole genome shotgun (WGS) entry which is preliminary data.</text>
</comment>
<keyword evidence="2" id="KW-1185">Reference proteome</keyword>
<evidence type="ECO:0000313" key="2">
    <source>
        <dbReference type="Proteomes" id="UP001056120"/>
    </source>
</evidence>
<reference evidence="1 2" key="2">
    <citation type="journal article" date="2022" name="Mol. Ecol. Resour.">
        <title>The genomes of chicory, endive, great burdock and yacon provide insights into Asteraceae paleo-polyploidization history and plant inulin production.</title>
        <authorList>
            <person name="Fan W."/>
            <person name="Wang S."/>
            <person name="Wang H."/>
            <person name="Wang A."/>
            <person name="Jiang F."/>
            <person name="Liu H."/>
            <person name="Zhao H."/>
            <person name="Xu D."/>
            <person name="Zhang Y."/>
        </authorList>
    </citation>
    <scope>NUCLEOTIDE SEQUENCE [LARGE SCALE GENOMIC DNA]</scope>
    <source>
        <strain evidence="2">cv. Yunnan</strain>
        <tissue evidence="1">Leaves</tissue>
    </source>
</reference>
<protein>
    <submittedName>
        <fullName evidence="1">Uncharacterized protein</fullName>
    </submittedName>
</protein>